<dbReference type="InterPro" id="IPR001647">
    <property type="entry name" value="HTH_TetR"/>
</dbReference>
<evidence type="ECO:0000259" key="5">
    <source>
        <dbReference type="PROSITE" id="PS50977"/>
    </source>
</evidence>
<dbReference type="InterPro" id="IPR050109">
    <property type="entry name" value="HTH-type_TetR-like_transc_reg"/>
</dbReference>
<dbReference type="InterPro" id="IPR009057">
    <property type="entry name" value="Homeodomain-like_sf"/>
</dbReference>
<dbReference type="Pfam" id="PF16859">
    <property type="entry name" value="TetR_C_11"/>
    <property type="match status" value="1"/>
</dbReference>
<dbReference type="PANTHER" id="PTHR30055">
    <property type="entry name" value="HTH-TYPE TRANSCRIPTIONAL REGULATOR RUTR"/>
    <property type="match status" value="1"/>
</dbReference>
<dbReference type="PANTHER" id="PTHR30055:SF234">
    <property type="entry name" value="HTH-TYPE TRANSCRIPTIONAL REGULATOR BETI"/>
    <property type="match status" value="1"/>
</dbReference>
<accession>A0ABW1GCG1</accession>
<evidence type="ECO:0000313" key="7">
    <source>
        <dbReference type="Proteomes" id="UP001596174"/>
    </source>
</evidence>
<evidence type="ECO:0000256" key="4">
    <source>
        <dbReference type="PROSITE-ProRule" id="PRU00335"/>
    </source>
</evidence>
<dbReference type="PRINTS" id="PR00455">
    <property type="entry name" value="HTHTETR"/>
</dbReference>
<sequence length="181" mass="19735">MSRPRSDAAHRAILDAALALAVEHGYTGVTIKGIAERAGVGRQTVYRWWPTRGAVLLEAMGEIGAAHGAPEPSGDPVADLRTFLDATFTLAAKRPVVDVLLGLTSDAFADPALRADMRRYIAGRRALLHEVLERQQGWTVPVDTVVDMVFGAMWYRLMNEHAPVGHQLTREILDVTAALRS</sequence>
<name>A0ABW1GCG1_9ACTN</name>
<dbReference type="RefSeq" id="WP_380590870.1">
    <property type="nucleotide sequence ID" value="NZ_JBHSQJ010000179.1"/>
</dbReference>
<dbReference type="SUPFAM" id="SSF46689">
    <property type="entry name" value="Homeodomain-like"/>
    <property type="match status" value="1"/>
</dbReference>
<keyword evidence="7" id="KW-1185">Reference proteome</keyword>
<dbReference type="Pfam" id="PF00440">
    <property type="entry name" value="TetR_N"/>
    <property type="match status" value="1"/>
</dbReference>
<evidence type="ECO:0000256" key="3">
    <source>
        <dbReference type="ARBA" id="ARBA00023163"/>
    </source>
</evidence>
<gene>
    <name evidence="6" type="ORF">ACFP3V_30925</name>
</gene>
<comment type="caution">
    <text evidence="6">The sequence shown here is derived from an EMBL/GenBank/DDBJ whole genome shotgun (WGS) entry which is preliminary data.</text>
</comment>
<keyword evidence="3" id="KW-0804">Transcription</keyword>
<protein>
    <submittedName>
        <fullName evidence="6">TetR/AcrR family transcriptional regulator</fullName>
    </submittedName>
</protein>
<proteinExistence type="predicted"/>
<dbReference type="InterPro" id="IPR036271">
    <property type="entry name" value="Tet_transcr_reg_TetR-rel_C_sf"/>
</dbReference>
<dbReference type="PROSITE" id="PS50977">
    <property type="entry name" value="HTH_TETR_2"/>
    <property type="match status" value="1"/>
</dbReference>
<dbReference type="Gene3D" id="1.10.10.60">
    <property type="entry name" value="Homeodomain-like"/>
    <property type="match status" value="1"/>
</dbReference>
<feature type="DNA-binding region" description="H-T-H motif" evidence="4">
    <location>
        <begin position="30"/>
        <end position="49"/>
    </location>
</feature>
<dbReference type="SUPFAM" id="SSF48498">
    <property type="entry name" value="Tetracyclin repressor-like, C-terminal domain"/>
    <property type="match status" value="1"/>
</dbReference>
<evidence type="ECO:0000313" key="6">
    <source>
        <dbReference type="EMBL" id="MFC5911607.1"/>
    </source>
</evidence>
<organism evidence="6 7">
    <name type="scientific">Streptacidiphilus monticola</name>
    <dbReference type="NCBI Taxonomy" id="2161674"/>
    <lineage>
        <taxon>Bacteria</taxon>
        <taxon>Bacillati</taxon>
        <taxon>Actinomycetota</taxon>
        <taxon>Actinomycetes</taxon>
        <taxon>Kitasatosporales</taxon>
        <taxon>Streptomycetaceae</taxon>
        <taxon>Streptacidiphilus</taxon>
    </lineage>
</organism>
<dbReference type="EMBL" id="JBHSQJ010000179">
    <property type="protein sequence ID" value="MFC5911607.1"/>
    <property type="molecule type" value="Genomic_DNA"/>
</dbReference>
<keyword evidence="2 4" id="KW-0238">DNA-binding</keyword>
<keyword evidence="1" id="KW-0805">Transcription regulation</keyword>
<dbReference type="InterPro" id="IPR011075">
    <property type="entry name" value="TetR_C"/>
</dbReference>
<dbReference type="Gene3D" id="1.10.357.10">
    <property type="entry name" value="Tetracycline Repressor, domain 2"/>
    <property type="match status" value="1"/>
</dbReference>
<feature type="domain" description="HTH tetR-type" evidence="5">
    <location>
        <begin position="7"/>
        <end position="67"/>
    </location>
</feature>
<dbReference type="Proteomes" id="UP001596174">
    <property type="component" value="Unassembled WGS sequence"/>
</dbReference>
<evidence type="ECO:0000256" key="1">
    <source>
        <dbReference type="ARBA" id="ARBA00023015"/>
    </source>
</evidence>
<evidence type="ECO:0000256" key="2">
    <source>
        <dbReference type="ARBA" id="ARBA00023125"/>
    </source>
</evidence>
<reference evidence="7" key="1">
    <citation type="journal article" date="2019" name="Int. J. Syst. Evol. Microbiol.">
        <title>The Global Catalogue of Microorganisms (GCM) 10K type strain sequencing project: providing services to taxonomists for standard genome sequencing and annotation.</title>
        <authorList>
            <consortium name="The Broad Institute Genomics Platform"/>
            <consortium name="The Broad Institute Genome Sequencing Center for Infectious Disease"/>
            <person name="Wu L."/>
            <person name="Ma J."/>
        </authorList>
    </citation>
    <scope>NUCLEOTIDE SEQUENCE [LARGE SCALE GENOMIC DNA]</scope>
    <source>
        <strain evidence="7">JCM 4816</strain>
    </source>
</reference>